<comment type="caution">
    <text evidence="3">The sequence shown here is derived from an EMBL/GenBank/DDBJ whole genome shotgun (WGS) entry which is preliminary data.</text>
</comment>
<proteinExistence type="predicted"/>
<dbReference type="InterPro" id="IPR009009">
    <property type="entry name" value="RlpA-like_DPBB"/>
</dbReference>
<dbReference type="PROSITE" id="PS51257">
    <property type="entry name" value="PROKAR_LIPOPROTEIN"/>
    <property type="match status" value="1"/>
</dbReference>
<dbReference type="PANTHER" id="PTHR47295:SF5">
    <property type="entry name" value="EG45-LIKE DOMAIN CONTAINING PROTEIN 2"/>
    <property type="match status" value="1"/>
</dbReference>
<dbReference type="Gene3D" id="2.40.40.10">
    <property type="entry name" value="RlpA-like domain"/>
    <property type="match status" value="1"/>
</dbReference>
<dbReference type="PROSITE" id="PS50842">
    <property type="entry name" value="EXPANSIN_EG45"/>
    <property type="match status" value="1"/>
</dbReference>
<dbReference type="Proteomes" id="UP001396334">
    <property type="component" value="Unassembled WGS sequence"/>
</dbReference>
<evidence type="ECO:0000313" key="3">
    <source>
        <dbReference type="EMBL" id="KAK9019926.1"/>
    </source>
</evidence>
<protein>
    <recommendedName>
        <fullName evidence="2">Expansin-like EG45 domain-containing protein</fullName>
    </recommendedName>
</protein>
<evidence type="ECO:0000256" key="1">
    <source>
        <dbReference type="SAM" id="SignalP"/>
    </source>
</evidence>
<feature type="domain" description="Expansin-like EG45" evidence="2">
    <location>
        <begin position="32"/>
        <end position="136"/>
    </location>
</feature>
<organism evidence="3 4">
    <name type="scientific">Hibiscus sabdariffa</name>
    <name type="common">roselle</name>
    <dbReference type="NCBI Taxonomy" id="183260"/>
    <lineage>
        <taxon>Eukaryota</taxon>
        <taxon>Viridiplantae</taxon>
        <taxon>Streptophyta</taxon>
        <taxon>Embryophyta</taxon>
        <taxon>Tracheophyta</taxon>
        <taxon>Spermatophyta</taxon>
        <taxon>Magnoliopsida</taxon>
        <taxon>eudicotyledons</taxon>
        <taxon>Gunneridae</taxon>
        <taxon>Pentapetalae</taxon>
        <taxon>rosids</taxon>
        <taxon>malvids</taxon>
        <taxon>Malvales</taxon>
        <taxon>Malvaceae</taxon>
        <taxon>Malvoideae</taxon>
        <taxon>Hibiscus</taxon>
    </lineage>
</organism>
<evidence type="ECO:0000259" key="2">
    <source>
        <dbReference type="PROSITE" id="PS50842"/>
    </source>
</evidence>
<keyword evidence="4" id="KW-1185">Reference proteome</keyword>
<dbReference type="SMART" id="SM00837">
    <property type="entry name" value="DPBB_1"/>
    <property type="match status" value="1"/>
</dbReference>
<sequence length="180" mass="19679">MSGRYEMSVLLMICIVLFSCLPGSPVLAALQGNAVFFNPPYFPSACNGNKNDGIWVAGVSDRLWNNGRACGRRYKVRCIRGTNEAPHPCKNGKTVTVTVVDYCQSGCQGIINLSRDAFSAIADPDAGIIRVELDQTNGLHQPESNKEAIDRRITERSCTALLLPEIGELAEFPRKLPSHL</sequence>
<keyword evidence="1" id="KW-0732">Signal</keyword>
<dbReference type="InterPro" id="IPR036908">
    <property type="entry name" value="RlpA-like_sf"/>
</dbReference>
<feature type="signal peptide" evidence="1">
    <location>
        <begin position="1"/>
        <end position="28"/>
    </location>
</feature>
<evidence type="ECO:0000313" key="4">
    <source>
        <dbReference type="Proteomes" id="UP001396334"/>
    </source>
</evidence>
<dbReference type="Pfam" id="PF03330">
    <property type="entry name" value="DPBB_1"/>
    <property type="match status" value="1"/>
</dbReference>
<feature type="chain" id="PRO_5046498881" description="Expansin-like EG45 domain-containing protein" evidence="1">
    <location>
        <begin position="29"/>
        <end position="180"/>
    </location>
</feature>
<gene>
    <name evidence="3" type="ORF">V6N11_054431</name>
</gene>
<accession>A0ABR2S4H9</accession>
<dbReference type="InterPro" id="IPR007112">
    <property type="entry name" value="Expansin/allergen_DPBB_dom"/>
</dbReference>
<dbReference type="InterPro" id="IPR044206">
    <property type="entry name" value="EGC1/2"/>
</dbReference>
<name>A0ABR2S4H9_9ROSI</name>
<dbReference type="EMBL" id="JBBPBN010000017">
    <property type="protein sequence ID" value="KAK9019926.1"/>
    <property type="molecule type" value="Genomic_DNA"/>
</dbReference>
<dbReference type="CDD" id="cd22269">
    <property type="entry name" value="DPBB_EG45-like"/>
    <property type="match status" value="1"/>
</dbReference>
<reference evidence="3 4" key="1">
    <citation type="journal article" date="2024" name="G3 (Bethesda)">
        <title>Genome assembly of Hibiscus sabdariffa L. provides insights into metabolisms of medicinal natural products.</title>
        <authorList>
            <person name="Kim T."/>
        </authorList>
    </citation>
    <scope>NUCLEOTIDE SEQUENCE [LARGE SCALE GENOMIC DNA]</scope>
    <source>
        <strain evidence="3">TK-2024</strain>
        <tissue evidence="3">Old leaves</tissue>
    </source>
</reference>
<dbReference type="SUPFAM" id="SSF50685">
    <property type="entry name" value="Barwin-like endoglucanases"/>
    <property type="match status" value="1"/>
</dbReference>
<dbReference type="PANTHER" id="PTHR47295">
    <property type="entry name" value="EG45-LIKE DOMAIN CONTAINING PROTEIN 1-RELATED"/>
    <property type="match status" value="1"/>
</dbReference>